<dbReference type="AlphaFoldDB" id="A0A923NJE5"/>
<evidence type="ECO:0000256" key="3">
    <source>
        <dbReference type="ARBA" id="ARBA00022475"/>
    </source>
</evidence>
<keyword evidence="7 8" id="KW-0472">Membrane</keyword>
<protein>
    <submittedName>
        <fullName evidence="9">H(+)-transporting ATPase</fullName>
    </submittedName>
</protein>
<evidence type="ECO:0000256" key="6">
    <source>
        <dbReference type="ARBA" id="ARBA00023065"/>
    </source>
</evidence>
<dbReference type="GO" id="GO:0005886">
    <property type="term" value="C:plasma membrane"/>
    <property type="evidence" value="ECO:0007669"/>
    <property type="project" value="UniProtKB-SubCell"/>
</dbReference>
<keyword evidence="3" id="KW-1003">Cell membrane</keyword>
<dbReference type="EMBL" id="JACRYT010000010">
    <property type="protein sequence ID" value="MBC6680163.1"/>
    <property type="molecule type" value="Genomic_DNA"/>
</dbReference>
<keyword evidence="2" id="KW-0813">Transport</keyword>
<gene>
    <name evidence="9" type="ORF">H9L42_09990</name>
</gene>
<evidence type="ECO:0000256" key="5">
    <source>
        <dbReference type="ARBA" id="ARBA00022989"/>
    </source>
</evidence>
<sequence length="431" mass="45472">MKSKRLKPRRLVVLGFLCVILLGTLLLKLPISSETGECVPLVDCLFTSTSAVCVTGLASVDPGTTLSSFGEVVLALLIQIGGLGITSIGVIFIIAAGGRMGIGKQRLLKESLNLSSGKGLMDVLKAVGFVTVSFELIGAVLSFVTFSADYSTGRAIGLSVFHSIASFNNAGFDILGGFKNLLDYHADAWLCIVTSGLIIFGGLGFFVISELLAGRSPRHWSLQTKVVLSVTAALIVFGTLFLKWTEGGDITWLEAYFQSVSARTAGFSSVAIGEMTQAGLLVLIVLMFIGASPGSTGGGIKTTTFFVLVRKMLSTVFNSHCTAFKRVIPADVVMKAFSVFSLAVGVVLASTFAVCMLETEFTFEQILFEVVSGFATTGLSTGITPDLSAASKVILSATMFVGRLGPLTIATIWLGRELPEATYSEEEVTIG</sequence>
<evidence type="ECO:0000256" key="2">
    <source>
        <dbReference type="ARBA" id="ARBA00022448"/>
    </source>
</evidence>
<keyword evidence="5 8" id="KW-1133">Transmembrane helix</keyword>
<evidence type="ECO:0000256" key="8">
    <source>
        <dbReference type="SAM" id="Phobius"/>
    </source>
</evidence>
<feature type="transmembrane region" description="Helical" evidence="8">
    <location>
        <begin position="265"/>
        <end position="289"/>
    </location>
</feature>
<dbReference type="Proteomes" id="UP000602647">
    <property type="component" value="Unassembled WGS sequence"/>
</dbReference>
<feature type="transmembrane region" description="Helical" evidence="8">
    <location>
        <begin position="226"/>
        <end position="244"/>
    </location>
</feature>
<accession>A0A923NJE5</accession>
<dbReference type="PANTHER" id="PTHR32024">
    <property type="entry name" value="TRK SYSTEM POTASSIUM UPTAKE PROTEIN TRKG-RELATED"/>
    <property type="match status" value="1"/>
</dbReference>
<dbReference type="GO" id="GO:0030001">
    <property type="term" value="P:metal ion transport"/>
    <property type="evidence" value="ECO:0007669"/>
    <property type="project" value="UniProtKB-ARBA"/>
</dbReference>
<evidence type="ECO:0000313" key="10">
    <source>
        <dbReference type="Proteomes" id="UP000602647"/>
    </source>
</evidence>
<comment type="caution">
    <text evidence="9">The sequence shown here is derived from an EMBL/GenBank/DDBJ whole genome shotgun (WGS) entry which is preliminary data.</text>
</comment>
<evidence type="ECO:0000256" key="7">
    <source>
        <dbReference type="ARBA" id="ARBA00023136"/>
    </source>
</evidence>
<evidence type="ECO:0000313" key="9">
    <source>
        <dbReference type="EMBL" id="MBC6680163.1"/>
    </source>
</evidence>
<dbReference type="InterPro" id="IPR003445">
    <property type="entry name" value="Cat_transpt"/>
</dbReference>
<name>A0A923NJE5_9FIRM</name>
<keyword evidence="4 8" id="KW-0812">Transmembrane</keyword>
<feature type="transmembrane region" description="Helical" evidence="8">
    <location>
        <begin position="156"/>
        <end position="176"/>
    </location>
</feature>
<comment type="subcellular location">
    <subcellularLocation>
        <location evidence="1">Cell membrane</location>
        <topology evidence="1">Multi-pass membrane protein</topology>
    </subcellularLocation>
</comment>
<reference evidence="9" key="1">
    <citation type="submission" date="2020-08" db="EMBL/GenBank/DDBJ databases">
        <title>Genome public.</title>
        <authorList>
            <person name="Liu C."/>
            <person name="Sun Q."/>
        </authorList>
    </citation>
    <scope>NUCLEOTIDE SEQUENCE</scope>
    <source>
        <strain evidence="9">BX12</strain>
    </source>
</reference>
<proteinExistence type="predicted"/>
<keyword evidence="6" id="KW-0406">Ion transport</keyword>
<keyword evidence="10" id="KW-1185">Reference proteome</keyword>
<organism evidence="9 10">
    <name type="scientific">Zhenpiania hominis</name>
    <dbReference type="NCBI Taxonomy" id="2763644"/>
    <lineage>
        <taxon>Bacteria</taxon>
        <taxon>Bacillati</taxon>
        <taxon>Bacillota</taxon>
        <taxon>Clostridia</taxon>
        <taxon>Peptostreptococcales</taxon>
        <taxon>Anaerovoracaceae</taxon>
        <taxon>Zhenpiania</taxon>
    </lineage>
</organism>
<dbReference type="Pfam" id="PF02386">
    <property type="entry name" value="TrkH"/>
    <property type="match status" value="2"/>
</dbReference>
<evidence type="ECO:0000256" key="4">
    <source>
        <dbReference type="ARBA" id="ARBA00022692"/>
    </source>
</evidence>
<dbReference type="PANTHER" id="PTHR32024:SF1">
    <property type="entry name" value="KTR SYSTEM POTASSIUM UPTAKE PROTEIN B"/>
    <property type="match status" value="1"/>
</dbReference>
<feature type="transmembrane region" description="Helical" evidence="8">
    <location>
        <begin position="336"/>
        <end position="357"/>
    </location>
</feature>
<dbReference type="GO" id="GO:0008324">
    <property type="term" value="F:monoatomic cation transmembrane transporter activity"/>
    <property type="evidence" value="ECO:0007669"/>
    <property type="project" value="InterPro"/>
</dbReference>
<feature type="transmembrane region" description="Helical" evidence="8">
    <location>
        <begin position="72"/>
        <end position="102"/>
    </location>
</feature>
<feature type="transmembrane region" description="Helical" evidence="8">
    <location>
        <begin position="188"/>
        <end position="214"/>
    </location>
</feature>
<dbReference type="RefSeq" id="WP_187303264.1">
    <property type="nucleotide sequence ID" value="NZ_CBCTON010000021.1"/>
</dbReference>
<feature type="transmembrane region" description="Helical" evidence="8">
    <location>
        <begin position="123"/>
        <end position="144"/>
    </location>
</feature>
<evidence type="ECO:0000256" key="1">
    <source>
        <dbReference type="ARBA" id="ARBA00004651"/>
    </source>
</evidence>